<evidence type="ECO:0000259" key="5">
    <source>
        <dbReference type="Pfam" id="PF00496"/>
    </source>
</evidence>
<evidence type="ECO:0000256" key="4">
    <source>
        <dbReference type="SAM" id="MobiDB-lite"/>
    </source>
</evidence>
<dbReference type="Proteomes" id="UP000094463">
    <property type="component" value="Chromosome"/>
</dbReference>
<keyword evidence="7" id="KW-1185">Reference proteome</keyword>
<keyword evidence="2" id="KW-0813">Transport</keyword>
<comment type="similarity">
    <text evidence="1">Belongs to the bacterial solute-binding protein 5 family.</text>
</comment>
<dbReference type="SUPFAM" id="SSF53850">
    <property type="entry name" value="Periplasmic binding protein-like II"/>
    <property type="match status" value="1"/>
</dbReference>
<organism evidence="6 7">
    <name type="scientific">Salisediminibacterium beveridgei</name>
    <dbReference type="NCBI Taxonomy" id="632773"/>
    <lineage>
        <taxon>Bacteria</taxon>
        <taxon>Bacillati</taxon>
        <taxon>Bacillota</taxon>
        <taxon>Bacilli</taxon>
        <taxon>Bacillales</taxon>
        <taxon>Bacillaceae</taxon>
        <taxon>Salisediminibacterium</taxon>
    </lineage>
</organism>
<dbReference type="PANTHER" id="PTHR30290">
    <property type="entry name" value="PERIPLASMIC BINDING COMPONENT OF ABC TRANSPORTER"/>
    <property type="match status" value="1"/>
</dbReference>
<dbReference type="Gene3D" id="3.10.105.10">
    <property type="entry name" value="Dipeptide-binding Protein, Domain 3"/>
    <property type="match status" value="1"/>
</dbReference>
<dbReference type="PANTHER" id="PTHR30290:SF9">
    <property type="entry name" value="OLIGOPEPTIDE-BINDING PROTEIN APPA"/>
    <property type="match status" value="1"/>
</dbReference>
<proteinExistence type="inferred from homology"/>
<name>A0A1D7QXD7_9BACI</name>
<dbReference type="GO" id="GO:0015833">
    <property type="term" value="P:peptide transport"/>
    <property type="evidence" value="ECO:0007669"/>
    <property type="project" value="TreeGrafter"/>
</dbReference>
<feature type="region of interest" description="Disordered" evidence="4">
    <location>
        <begin position="24"/>
        <end position="54"/>
    </location>
</feature>
<dbReference type="GO" id="GO:0042597">
    <property type="term" value="C:periplasmic space"/>
    <property type="evidence" value="ECO:0007669"/>
    <property type="project" value="UniProtKB-ARBA"/>
</dbReference>
<dbReference type="GO" id="GO:0043190">
    <property type="term" value="C:ATP-binding cassette (ABC) transporter complex"/>
    <property type="evidence" value="ECO:0007669"/>
    <property type="project" value="InterPro"/>
</dbReference>
<dbReference type="STRING" id="632773.BBEV_2324"/>
<feature type="compositionally biased region" description="Basic and acidic residues" evidence="4">
    <location>
        <begin position="24"/>
        <end position="38"/>
    </location>
</feature>
<evidence type="ECO:0000256" key="1">
    <source>
        <dbReference type="ARBA" id="ARBA00005695"/>
    </source>
</evidence>
<evidence type="ECO:0000256" key="3">
    <source>
        <dbReference type="ARBA" id="ARBA00022729"/>
    </source>
</evidence>
<reference evidence="6 7" key="1">
    <citation type="submission" date="2015-08" db="EMBL/GenBank/DDBJ databases">
        <title>The complete genome sequence of Bacillus beveridgei MLTeJB.</title>
        <authorList>
            <person name="Hanson T.E."/>
            <person name="Mesa C."/>
            <person name="Basesman S.M."/>
            <person name="Oremland R.S."/>
        </authorList>
    </citation>
    <scope>NUCLEOTIDE SEQUENCE [LARGE SCALE GENOMIC DNA]</scope>
    <source>
        <strain evidence="6 7">MLTeJB</strain>
    </source>
</reference>
<dbReference type="InterPro" id="IPR030678">
    <property type="entry name" value="Peptide/Ni-bd"/>
</dbReference>
<dbReference type="InterPro" id="IPR000914">
    <property type="entry name" value="SBP_5_dom"/>
</dbReference>
<dbReference type="PIRSF" id="PIRSF002741">
    <property type="entry name" value="MppA"/>
    <property type="match status" value="1"/>
</dbReference>
<dbReference type="KEGG" id="bbev:BBEV_2324"/>
<dbReference type="InterPro" id="IPR018247">
    <property type="entry name" value="EF_Hand_1_Ca_BS"/>
</dbReference>
<dbReference type="EMBL" id="CP012502">
    <property type="protein sequence ID" value="AOM83665.1"/>
    <property type="molecule type" value="Genomic_DNA"/>
</dbReference>
<feature type="domain" description="Solute-binding protein family 5" evidence="5">
    <location>
        <begin position="83"/>
        <end position="434"/>
    </location>
</feature>
<gene>
    <name evidence="6" type="primary">xp55</name>
    <name evidence="6" type="ORF">BBEV_2324</name>
</gene>
<protein>
    <submittedName>
        <fullName evidence="6">Dipeptide-binding ABC transporter, periplasmic substrate-binding component</fullName>
    </submittedName>
</protein>
<evidence type="ECO:0000313" key="7">
    <source>
        <dbReference type="Proteomes" id="UP000094463"/>
    </source>
</evidence>
<evidence type="ECO:0000256" key="2">
    <source>
        <dbReference type="ARBA" id="ARBA00022448"/>
    </source>
</evidence>
<accession>A0A1D7QXD7</accession>
<dbReference type="CDD" id="cd08518">
    <property type="entry name" value="PBP2_NikA_DppA_OppA_like_19"/>
    <property type="match status" value="1"/>
</dbReference>
<dbReference type="PROSITE" id="PS51257">
    <property type="entry name" value="PROKAR_LIPOPROTEIN"/>
    <property type="match status" value="1"/>
</dbReference>
<dbReference type="GO" id="GO:1904680">
    <property type="term" value="F:peptide transmembrane transporter activity"/>
    <property type="evidence" value="ECO:0007669"/>
    <property type="project" value="TreeGrafter"/>
</dbReference>
<evidence type="ECO:0000313" key="6">
    <source>
        <dbReference type="EMBL" id="AOM83665.1"/>
    </source>
</evidence>
<dbReference type="Gene3D" id="3.40.190.10">
    <property type="entry name" value="Periplasmic binding protein-like II"/>
    <property type="match status" value="1"/>
</dbReference>
<sequence length="537" mass="59363">MKGRLTAGGVILFMTVTACGMNEGKETAGDASEGKDNDQTNLTLALGGEPDDGFDPTTGWGRYGSPLFQSTLLTREVDFSIGKDLATDYEVTDDGYVWSVTIQEDVVFSDGEPLTVDDVVYTFETAKESASVVDLTNLDTVEAEGDTVDFTLHEPQSTFIHSLVTTGIVPKHAHDENYAEAPIGSGPFEFIQWDKGQQLIVGVNEHFYGEKPVFDQVTFLFLAEDAAFAAARRGDVDIAAIPPSFASDDVEGMEIVSLESVDNRGISFPMVESGEFTDEGYPIGNDVTSQEAVRKAINMALDREALVEGVLEGYGSIAHSVNDGLPWWNEDTTVEDNRMAEAKELLEADGWMDHSGDGILEKEELKLQFKLLYPASDQVRQSLSIAVSDRLQPLGVDVIVEGKSWDEIERSMHEHAVLLGWGSYNPLEMYHLYSSTMKGAGWYNAGYYKNEQVDAYMEKALLAETEEKATEYWELAQWDGETGFSALGDAPWAWLVNLDHVYLVREGLETGELKIQPHGHGWPITENINEWHFNAND</sequence>
<dbReference type="PROSITE" id="PS00018">
    <property type="entry name" value="EF_HAND_1"/>
    <property type="match status" value="1"/>
</dbReference>
<dbReference type="RefSeq" id="WP_069365624.1">
    <property type="nucleotide sequence ID" value="NZ_CP012502.1"/>
</dbReference>
<dbReference type="Pfam" id="PF00496">
    <property type="entry name" value="SBP_bac_5"/>
    <property type="match status" value="1"/>
</dbReference>
<dbReference type="InterPro" id="IPR039424">
    <property type="entry name" value="SBP_5"/>
</dbReference>
<dbReference type="PATRIC" id="fig|632773.3.peg.2428"/>
<dbReference type="AlphaFoldDB" id="A0A1D7QXD7"/>
<keyword evidence="3" id="KW-0732">Signal</keyword>